<dbReference type="Pfam" id="PF01418">
    <property type="entry name" value="HTH_6"/>
    <property type="match status" value="1"/>
</dbReference>
<feature type="compositionally biased region" description="Acidic residues" evidence="4">
    <location>
        <begin position="286"/>
        <end position="296"/>
    </location>
</feature>
<evidence type="ECO:0000256" key="3">
    <source>
        <dbReference type="ARBA" id="ARBA00023163"/>
    </source>
</evidence>
<dbReference type="InterPro" id="IPR035472">
    <property type="entry name" value="RpiR-like_SIS"/>
</dbReference>
<evidence type="ECO:0000313" key="7">
    <source>
        <dbReference type="Proteomes" id="UP000186002"/>
    </source>
</evidence>
<evidence type="ECO:0000313" key="6">
    <source>
        <dbReference type="EMBL" id="SHL40471.1"/>
    </source>
</evidence>
<name>A0A1M7ACH8_9HYPH</name>
<reference evidence="6 7" key="1">
    <citation type="submission" date="2016-11" db="EMBL/GenBank/DDBJ databases">
        <authorList>
            <person name="Jaros S."/>
            <person name="Januszkiewicz K."/>
            <person name="Wedrychowicz H."/>
        </authorList>
    </citation>
    <scope>NUCLEOTIDE SEQUENCE [LARGE SCALE GENOMIC DNA]</scope>
    <source>
        <strain evidence="6 7">DSM 22153</strain>
    </source>
</reference>
<keyword evidence="1" id="KW-0805">Transcription regulation</keyword>
<dbReference type="GO" id="GO:0003700">
    <property type="term" value="F:DNA-binding transcription factor activity"/>
    <property type="evidence" value="ECO:0007669"/>
    <property type="project" value="InterPro"/>
</dbReference>
<dbReference type="InterPro" id="IPR047640">
    <property type="entry name" value="RpiR-like"/>
</dbReference>
<dbReference type="InterPro" id="IPR001347">
    <property type="entry name" value="SIS_dom"/>
</dbReference>
<dbReference type="Pfam" id="PF01380">
    <property type="entry name" value="SIS"/>
    <property type="match status" value="1"/>
</dbReference>
<dbReference type="InterPro" id="IPR046348">
    <property type="entry name" value="SIS_dom_sf"/>
</dbReference>
<keyword evidence="3" id="KW-0804">Transcription</keyword>
<dbReference type="Gene3D" id="3.40.50.10490">
    <property type="entry name" value="Glucose-6-phosphate isomerase like protein, domain 1"/>
    <property type="match status" value="1"/>
</dbReference>
<dbReference type="Proteomes" id="UP000186002">
    <property type="component" value="Unassembled WGS sequence"/>
</dbReference>
<proteinExistence type="predicted"/>
<dbReference type="AlphaFoldDB" id="A0A1M7ACH8"/>
<dbReference type="PROSITE" id="PS51071">
    <property type="entry name" value="HTH_RPIR"/>
    <property type="match status" value="1"/>
</dbReference>
<accession>A0A1M7ACH8</accession>
<organism evidence="6 7">
    <name type="scientific">Roseibium suaedae</name>
    <dbReference type="NCBI Taxonomy" id="735517"/>
    <lineage>
        <taxon>Bacteria</taxon>
        <taxon>Pseudomonadati</taxon>
        <taxon>Pseudomonadota</taxon>
        <taxon>Alphaproteobacteria</taxon>
        <taxon>Hyphomicrobiales</taxon>
        <taxon>Stappiaceae</taxon>
        <taxon>Roseibium</taxon>
    </lineage>
</organism>
<dbReference type="OrthoDB" id="3574600at2"/>
<feature type="domain" description="HTH rpiR-type" evidence="5">
    <location>
        <begin position="3"/>
        <end position="79"/>
    </location>
</feature>
<dbReference type="CDD" id="cd05013">
    <property type="entry name" value="SIS_RpiR"/>
    <property type="match status" value="1"/>
</dbReference>
<evidence type="ECO:0000256" key="1">
    <source>
        <dbReference type="ARBA" id="ARBA00023015"/>
    </source>
</evidence>
<feature type="region of interest" description="Disordered" evidence="4">
    <location>
        <begin position="264"/>
        <end position="296"/>
    </location>
</feature>
<keyword evidence="7" id="KW-1185">Reference proteome</keyword>
<dbReference type="InterPro" id="IPR009057">
    <property type="entry name" value="Homeodomain-like_sf"/>
</dbReference>
<dbReference type="PANTHER" id="PTHR30514">
    <property type="entry name" value="GLUCOKINASE"/>
    <property type="match status" value="1"/>
</dbReference>
<evidence type="ECO:0000259" key="5">
    <source>
        <dbReference type="PROSITE" id="PS51071"/>
    </source>
</evidence>
<dbReference type="Gene3D" id="1.10.10.10">
    <property type="entry name" value="Winged helix-like DNA-binding domain superfamily/Winged helix DNA-binding domain"/>
    <property type="match status" value="1"/>
</dbReference>
<dbReference type="GO" id="GO:1901135">
    <property type="term" value="P:carbohydrate derivative metabolic process"/>
    <property type="evidence" value="ECO:0007669"/>
    <property type="project" value="InterPro"/>
</dbReference>
<dbReference type="SUPFAM" id="SSF46689">
    <property type="entry name" value="Homeodomain-like"/>
    <property type="match status" value="1"/>
</dbReference>
<feature type="compositionally biased region" description="Basic and acidic residues" evidence="4">
    <location>
        <begin position="264"/>
        <end position="285"/>
    </location>
</feature>
<dbReference type="EMBL" id="FRBW01000001">
    <property type="protein sequence ID" value="SHL40471.1"/>
    <property type="molecule type" value="Genomic_DNA"/>
</dbReference>
<dbReference type="GO" id="GO:0097367">
    <property type="term" value="F:carbohydrate derivative binding"/>
    <property type="evidence" value="ECO:0007669"/>
    <property type="project" value="InterPro"/>
</dbReference>
<dbReference type="RefSeq" id="WP_073008375.1">
    <property type="nucleotide sequence ID" value="NZ_FRBW01000001.1"/>
</dbReference>
<dbReference type="GO" id="GO:0003677">
    <property type="term" value="F:DNA binding"/>
    <property type="evidence" value="ECO:0007669"/>
    <property type="project" value="UniProtKB-KW"/>
</dbReference>
<dbReference type="InterPro" id="IPR036388">
    <property type="entry name" value="WH-like_DNA-bd_sf"/>
</dbReference>
<dbReference type="STRING" id="735517.SAMN05444272_0503"/>
<dbReference type="InterPro" id="IPR000281">
    <property type="entry name" value="HTH_RpiR"/>
</dbReference>
<gene>
    <name evidence="6" type="ORF">SAMN05444272_0503</name>
</gene>
<evidence type="ECO:0000256" key="4">
    <source>
        <dbReference type="SAM" id="MobiDB-lite"/>
    </source>
</evidence>
<protein>
    <submittedName>
        <fullName evidence="6">Transcriptional regulator, RpiR family</fullName>
    </submittedName>
</protein>
<dbReference type="SUPFAM" id="SSF53697">
    <property type="entry name" value="SIS domain"/>
    <property type="match status" value="1"/>
</dbReference>
<evidence type="ECO:0000256" key="2">
    <source>
        <dbReference type="ARBA" id="ARBA00023125"/>
    </source>
</evidence>
<keyword evidence="2" id="KW-0238">DNA-binding</keyword>
<dbReference type="PANTHER" id="PTHR30514:SF18">
    <property type="entry name" value="RPIR-FAMILY TRANSCRIPTIONAL REGULATOR"/>
    <property type="match status" value="1"/>
</dbReference>
<sequence length="296" mass="32644">MDRPLIEEIHDRIDEFTSTERKAAYALLANYPVQGLDTVANFARAAGVSSPTILRFVARLGFPGFADFQARLRKELASQLNTPLARSSELPQAQPDNMDPLVAQMVDNVRETFAHLPRGELEGVIRLLADEKRTIHLIGGRFTDALARYTAAHLRIVRPNVIHVAGQQGNWFDQLLGVGPKDVIVVFDIRRYQTEIIRFAETAAAQGASVVLVTDSWMSPVGRFASFVLPARVAVPSPWDSSTALMSIAEVLIAGVTAANPERSQKRMQALEDLRNGHDPSKGLETEEGPDLENRQ</sequence>